<feature type="compositionally biased region" description="Low complexity" evidence="1">
    <location>
        <begin position="77"/>
        <end position="98"/>
    </location>
</feature>
<keyword evidence="3" id="KW-1185">Reference proteome</keyword>
<dbReference type="PANTHER" id="PTHR34120">
    <property type="entry name" value="EXPRESSED PROTEIN"/>
    <property type="match status" value="1"/>
</dbReference>
<evidence type="ECO:0000256" key="1">
    <source>
        <dbReference type="SAM" id="MobiDB-lite"/>
    </source>
</evidence>
<reference evidence="2 3" key="1">
    <citation type="journal article" date="2023" name="BMC Biotechnol.">
        <title>Vitis rotundifolia cv Carlos genome sequencing.</title>
        <authorList>
            <person name="Huff M."/>
            <person name="Hulse-Kemp A."/>
            <person name="Scheffler B."/>
            <person name="Youngblood R."/>
            <person name="Simpson S."/>
            <person name="Babiker E."/>
            <person name="Staton M."/>
        </authorList>
    </citation>
    <scope>NUCLEOTIDE SEQUENCE [LARGE SCALE GENOMIC DNA]</scope>
    <source>
        <tissue evidence="2">Leaf</tissue>
    </source>
</reference>
<feature type="region of interest" description="Disordered" evidence="1">
    <location>
        <begin position="143"/>
        <end position="188"/>
    </location>
</feature>
<feature type="compositionally biased region" description="Polar residues" evidence="1">
    <location>
        <begin position="234"/>
        <end position="243"/>
    </location>
</feature>
<dbReference type="Proteomes" id="UP001168098">
    <property type="component" value="Unassembled WGS sequence"/>
</dbReference>
<feature type="region of interest" description="Disordered" evidence="1">
    <location>
        <begin position="72"/>
        <end position="98"/>
    </location>
</feature>
<dbReference type="AlphaFoldDB" id="A0AA38ZUD7"/>
<evidence type="ECO:0000313" key="2">
    <source>
        <dbReference type="EMBL" id="KAJ9695090.1"/>
    </source>
</evidence>
<comment type="caution">
    <text evidence="2">The sequence shown here is derived from an EMBL/GenBank/DDBJ whole genome shotgun (WGS) entry which is preliminary data.</text>
</comment>
<proteinExistence type="predicted"/>
<protein>
    <submittedName>
        <fullName evidence="2">Uncharacterized protein</fullName>
    </submittedName>
</protein>
<dbReference type="PANTHER" id="PTHR34120:SF2">
    <property type="entry name" value="OS01G0860900 PROTEIN"/>
    <property type="match status" value="1"/>
</dbReference>
<dbReference type="EMBL" id="JARBHA010000008">
    <property type="protein sequence ID" value="KAJ9695090.1"/>
    <property type="molecule type" value="Genomic_DNA"/>
</dbReference>
<feature type="region of interest" description="Disordered" evidence="1">
    <location>
        <begin position="224"/>
        <end position="272"/>
    </location>
</feature>
<gene>
    <name evidence="2" type="ORF">PVL29_010540</name>
</gene>
<feature type="compositionally biased region" description="Basic residues" evidence="1">
    <location>
        <begin position="164"/>
        <end position="180"/>
    </location>
</feature>
<evidence type="ECO:0000313" key="3">
    <source>
        <dbReference type="Proteomes" id="UP001168098"/>
    </source>
</evidence>
<organism evidence="2 3">
    <name type="scientific">Vitis rotundifolia</name>
    <name type="common">Muscadine grape</name>
    <dbReference type="NCBI Taxonomy" id="103349"/>
    <lineage>
        <taxon>Eukaryota</taxon>
        <taxon>Viridiplantae</taxon>
        <taxon>Streptophyta</taxon>
        <taxon>Embryophyta</taxon>
        <taxon>Tracheophyta</taxon>
        <taxon>Spermatophyta</taxon>
        <taxon>Magnoliopsida</taxon>
        <taxon>eudicotyledons</taxon>
        <taxon>Gunneridae</taxon>
        <taxon>Pentapetalae</taxon>
        <taxon>rosids</taxon>
        <taxon>Vitales</taxon>
        <taxon>Vitaceae</taxon>
        <taxon>Viteae</taxon>
        <taxon>Vitis</taxon>
    </lineage>
</organism>
<accession>A0AA38ZUD7</accession>
<name>A0AA38ZUD7_VITRO</name>
<sequence length="321" mass="35590">MPQVDLETLVSVCGGGGCDRKIACETLADGDVAPEGTDLPEVAPDFPPESFWLSKDAELDWFDRNAFYERKESTKGNSNSTNLNPNHNSHSNSSSQRFSLNLKSKASIIGLPKPQKPCYTDAKTRRNCRATNTRLFLKRTEPTGKSAVPMAEPSSPKVSCMGRVRSKKDRSRRLRNRQRSMKSPAEMATAAAEAKMVRSKSGKHKKGGFWKNLKSIFRTGSRAKPIKEVPEPPKQSSPRNSFTARAREMHTSEPESEAPTLGGVQRFASGRRSDSWIGDMEVDVAKSESLDRDFIWRRRAMAPPNEVDCGRDWQCAGPASA</sequence>